<feature type="domain" description="Peptidoglycan binding-like" evidence="3">
    <location>
        <begin position="142"/>
        <end position="196"/>
    </location>
</feature>
<sequence length="320" mass="33768">MAAPKRKSPRKTPARKEPGVVSVAALAVGQQILRHPKLVGGCTAFFVVFGFVAANALWYQPGHHPSPFMRTRDEENPNGIPGYRLASGLGEQGNVTTFRIERQTEAPKPSAMPAAGNPDEAPALPALPAHASSGATPQGPSQLVTDIQRELARRGLYEGVADGMTGPRTTAAILFFEETVGMEQTGEPTTRVLSALKIDSATTVAAIPKALPKDRPAAANSGGVAIDPVAAAIKNAEAEKPKAQSVSLTTQKPHTPVTNDLVAKIQQGLVNIAYADVKVDGMAGEQTRQAIRNFEKHYRLPETGEPSEAVLKKLKSIGAL</sequence>
<name>A0A0D0KQE7_AGRTU</name>
<reference evidence="4 5" key="1">
    <citation type="submission" date="2014-12" db="EMBL/GenBank/DDBJ databases">
        <title>16Stimator: statistical estimation of ribosomal gene copy numbers from draft genome assemblies.</title>
        <authorList>
            <person name="Perisin M.A."/>
            <person name="Vetter M."/>
            <person name="Gilbert J.A."/>
            <person name="Bergelson J."/>
        </authorList>
    </citation>
    <scope>NUCLEOTIDE SEQUENCE [LARGE SCALE GENOMIC DNA]</scope>
    <source>
        <strain evidence="4 5">MEJ076</strain>
    </source>
</reference>
<dbReference type="Gene3D" id="1.10.101.10">
    <property type="entry name" value="PGBD-like superfamily/PGBD"/>
    <property type="match status" value="2"/>
</dbReference>
<organism evidence="4 5">
    <name type="scientific">Agrobacterium tumefaciens</name>
    <dbReference type="NCBI Taxonomy" id="358"/>
    <lineage>
        <taxon>Bacteria</taxon>
        <taxon>Pseudomonadati</taxon>
        <taxon>Pseudomonadota</taxon>
        <taxon>Alphaproteobacteria</taxon>
        <taxon>Hyphomicrobiales</taxon>
        <taxon>Rhizobiaceae</taxon>
        <taxon>Rhizobium/Agrobacterium group</taxon>
        <taxon>Agrobacterium</taxon>
        <taxon>Agrobacterium tumefaciens complex</taxon>
    </lineage>
</organism>
<evidence type="ECO:0000256" key="2">
    <source>
        <dbReference type="SAM" id="Phobius"/>
    </source>
</evidence>
<comment type="caution">
    <text evidence="4">The sequence shown here is derived from an EMBL/GenBank/DDBJ whole genome shotgun (WGS) entry which is preliminary data.</text>
</comment>
<dbReference type="SUPFAM" id="SSF47090">
    <property type="entry name" value="PGBD-like"/>
    <property type="match status" value="2"/>
</dbReference>
<dbReference type="InterPro" id="IPR036366">
    <property type="entry name" value="PGBDSf"/>
</dbReference>
<gene>
    <name evidence="4" type="ORF">RU07_14335</name>
</gene>
<dbReference type="InterPro" id="IPR002477">
    <property type="entry name" value="Peptidoglycan-bd-like"/>
</dbReference>
<dbReference type="InterPro" id="IPR036365">
    <property type="entry name" value="PGBD-like_sf"/>
</dbReference>
<dbReference type="Proteomes" id="UP000035017">
    <property type="component" value="Unassembled WGS sequence"/>
</dbReference>
<evidence type="ECO:0000313" key="4">
    <source>
        <dbReference type="EMBL" id="KIQ01914.1"/>
    </source>
</evidence>
<feature type="region of interest" description="Disordered" evidence="1">
    <location>
        <begin position="105"/>
        <end position="141"/>
    </location>
</feature>
<proteinExistence type="predicted"/>
<evidence type="ECO:0000313" key="5">
    <source>
        <dbReference type="Proteomes" id="UP000035017"/>
    </source>
</evidence>
<feature type="domain" description="Peptidoglycan binding-like" evidence="3">
    <location>
        <begin position="259"/>
        <end position="314"/>
    </location>
</feature>
<keyword evidence="2" id="KW-0472">Membrane</keyword>
<evidence type="ECO:0000256" key="1">
    <source>
        <dbReference type="SAM" id="MobiDB-lite"/>
    </source>
</evidence>
<evidence type="ECO:0000259" key="3">
    <source>
        <dbReference type="Pfam" id="PF01471"/>
    </source>
</evidence>
<keyword evidence="2" id="KW-1133">Transmembrane helix</keyword>
<feature type="transmembrane region" description="Helical" evidence="2">
    <location>
        <begin position="38"/>
        <end position="59"/>
    </location>
</feature>
<dbReference type="Pfam" id="PF01471">
    <property type="entry name" value="PG_binding_1"/>
    <property type="match status" value="2"/>
</dbReference>
<dbReference type="AlphaFoldDB" id="A0A0D0KQE7"/>
<accession>A0A0D0KQE7</accession>
<dbReference type="EMBL" id="JXQV01000012">
    <property type="protein sequence ID" value="KIQ01914.1"/>
    <property type="molecule type" value="Genomic_DNA"/>
</dbReference>
<protein>
    <submittedName>
        <fullName evidence="4">Peptidoglycan-binding protein</fullName>
    </submittedName>
</protein>
<feature type="compositionally biased region" description="Low complexity" evidence="1">
    <location>
        <begin position="121"/>
        <end position="131"/>
    </location>
</feature>
<dbReference type="OrthoDB" id="9816507at2"/>
<keyword evidence="2" id="KW-0812">Transmembrane</keyword>